<feature type="coiled-coil region" evidence="1">
    <location>
        <begin position="116"/>
        <end position="150"/>
    </location>
</feature>
<feature type="chain" id="PRO_5031256469" description="Methyltransferase type 11" evidence="3">
    <location>
        <begin position="21"/>
        <end position="300"/>
    </location>
</feature>
<organism evidence="4 5">
    <name type="scientific">Brevundimonas lenta</name>
    <dbReference type="NCBI Taxonomy" id="424796"/>
    <lineage>
        <taxon>Bacteria</taxon>
        <taxon>Pseudomonadati</taxon>
        <taxon>Pseudomonadota</taxon>
        <taxon>Alphaproteobacteria</taxon>
        <taxon>Caulobacterales</taxon>
        <taxon>Caulobacteraceae</taxon>
        <taxon>Brevundimonas</taxon>
    </lineage>
</organism>
<evidence type="ECO:0008006" key="6">
    <source>
        <dbReference type="Google" id="ProtNLM"/>
    </source>
</evidence>
<evidence type="ECO:0000256" key="3">
    <source>
        <dbReference type="SAM" id="SignalP"/>
    </source>
</evidence>
<keyword evidence="5" id="KW-1185">Reference proteome</keyword>
<comment type="caution">
    <text evidence="4">The sequence shown here is derived from an EMBL/GenBank/DDBJ whole genome shotgun (WGS) entry which is preliminary data.</text>
</comment>
<proteinExistence type="predicted"/>
<feature type="signal peptide" evidence="3">
    <location>
        <begin position="1"/>
        <end position="20"/>
    </location>
</feature>
<name>A0A7W6NPN7_9CAUL</name>
<dbReference type="Proteomes" id="UP000529946">
    <property type="component" value="Unassembled WGS sequence"/>
</dbReference>
<evidence type="ECO:0000256" key="1">
    <source>
        <dbReference type="SAM" id="Coils"/>
    </source>
</evidence>
<keyword evidence="1" id="KW-0175">Coiled coil</keyword>
<gene>
    <name evidence="4" type="ORF">GGR12_002461</name>
</gene>
<sequence length="300" mass="31197">MSLRLILIPTLCAVAALTAACDGDKSVRITSSHSSDEDAKGVLKVVDALQCPQTIGSLTRKGSASSEGTVCKYVGPRGAEVILQLVPLNDQKPSDVLQAFETRLSADLPQAVAGLRASAEADKARAEADRARATADGARAEAEVAAQEAEAAARSGDRASVRAPGVNIEAEGDDATVRLPGMHIETRGDQASVRIGGFHIDANDSTGTVDIEGGENGDSVSVRARDDSAEVRASASGDATRASWILTDNRPSPEGWRMVGYEARGPVGGPLVIATIRSRDRNRDSVTEDAKALVSLNVGE</sequence>
<dbReference type="AlphaFoldDB" id="A0A7W6NPN7"/>
<evidence type="ECO:0000313" key="5">
    <source>
        <dbReference type="Proteomes" id="UP000529946"/>
    </source>
</evidence>
<accession>A0A7W6NPN7</accession>
<dbReference type="EMBL" id="JACIDM010000002">
    <property type="protein sequence ID" value="MBB4083595.1"/>
    <property type="molecule type" value="Genomic_DNA"/>
</dbReference>
<evidence type="ECO:0000256" key="2">
    <source>
        <dbReference type="SAM" id="MobiDB-lite"/>
    </source>
</evidence>
<reference evidence="4 5" key="1">
    <citation type="submission" date="2020-08" db="EMBL/GenBank/DDBJ databases">
        <title>Genomic Encyclopedia of Type Strains, Phase IV (KMG-IV): sequencing the most valuable type-strain genomes for metagenomic binning, comparative biology and taxonomic classification.</title>
        <authorList>
            <person name="Goeker M."/>
        </authorList>
    </citation>
    <scope>NUCLEOTIDE SEQUENCE [LARGE SCALE GENOMIC DNA]</scope>
    <source>
        <strain evidence="4 5">DSM 23960</strain>
    </source>
</reference>
<dbReference type="PROSITE" id="PS51257">
    <property type="entry name" value="PROKAR_LIPOPROTEIN"/>
    <property type="match status" value="1"/>
</dbReference>
<keyword evidence="3" id="KW-0732">Signal</keyword>
<protein>
    <recommendedName>
        <fullName evidence="6">Methyltransferase type 11</fullName>
    </recommendedName>
</protein>
<dbReference type="RefSeq" id="WP_183204673.1">
    <property type="nucleotide sequence ID" value="NZ_BAAAER010000007.1"/>
</dbReference>
<evidence type="ECO:0000313" key="4">
    <source>
        <dbReference type="EMBL" id="MBB4083595.1"/>
    </source>
</evidence>
<feature type="region of interest" description="Disordered" evidence="2">
    <location>
        <begin position="206"/>
        <end position="228"/>
    </location>
</feature>